<evidence type="ECO:0000256" key="10">
    <source>
        <dbReference type="ARBA" id="ARBA00023012"/>
    </source>
</evidence>
<keyword evidence="8" id="KW-0418">Kinase</keyword>
<evidence type="ECO:0000256" key="12">
    <source>
        <dbReference type="PROSITE-ProRule" id="PRU00169"/>
    </source>
</evidence>
<dbReference type="PRINTS" id="PR00344">
    <property type="entry name" value="BCTRLSENSOR"/>
</dbReference>
<protein>
    <recommendedName>
        <fullName evidence="3">histidine kinase</fullName>
        <ecNumber evidence="3">2.7.13.3</ecNumber>
    </recommendedName>
</protein>
<evidence type="ECO:0000256" key="6">
    <source>
        <dbReference type="ARBA" id="ARBA00022679"/>
    </source>
</evidence>
<dbReference type="InterPro" id="IPR011006">
    <property type="entry name" value="CheY-like_superfamily"/>
</dbReference>
<feature type="transmembrane region" description="Helical" evidence="13">
    <location>
        <begin position="242"/>
        <end position="259"/>
    </location>
</feature>
<feature type="modified residue" description="4-aspartylphosphate" evidence="12">
    <location>
        <position position="761"/>
    </location>
</feature>
<comment type="subcellular location">
    <subcellularLocation>
        <location evidence="2">Cell membrane</location>
    </subcellularLocation>
</comment>
<evidence type="ECO:0000256" key="9">
    <source>
        <dbReference type="ARBA" id="ARBA00022840"/>
    </source>
</evidence>
<keyword evidence="7" id="KW-0547">Nucleotide-binding</keyword>
<feature type="transmembrane region" description="Helical" evidence="13">
    <location>
        <begin position="310"/>
        <end position="330"/>
    </location>
</feature>
<dbReference type="SUPFAM" id="SSF55874">
    <property type="entry name" value="ATPase domain of HSP90 chaperone/DNA topoisomerase II/histidine kinase"/>
    <property type="match status" value="2"/>
</dbReference>
<gene>
    <name evidence="16" type="ORF">DFP98_12798</name>
</gene>
<dbReference type="InterPro" id="IPR010559">
    <property type="entry name" value="Sig_transdc_His_kin_internal"/>
</dbReference>
<evidence type="ECO:0000313" key="17">
    <source>
        <dbReference type="Proteomes" id="UP000256977"/>
    </source>
</evidence>
<keyword evidence="13" id="KW-1133">Transmembrane helix</keyword>
<reference evidence="16 17" key="1">
    <citation type="submission" date="2018-07" db="EMBL/GenBank/DDBJ databases">
        <title>Genomic Encyclopedia of Type Strains, Phase III (KMG-III): the genomes of soil and plant-associated and newly described type strains.</title>
        <authorList>
            <person name="Whitman W."/>
        </authorList>
    </citation>
    <scope>NUCLEOTIDE SEQUENCE [LARGE SCALE GENOMIC DNA]</scope>
    <source>
        <strain evidence="16 17">CECT 7287</strain>
    </source>
</reference>
<dbReference type="PANTHER" id="PTHR43547:SF2">
    <property type="entry name" value="HYBRID SIGNAL TRANSDUCTION HISTIDINE KINASE C"/>
    <property type="match status" value="1"/>
</dbReference>
<dbReference type="AlphaFoldDB" id="A0A3D9IPJ5"/>
<keyword evidence="13" id="KW-0812">Transmembrane</keyword>
<dbReference type="Pfam" id="PF02518">
    <property type="entry name" value="HATPase_c"/>
    <property type="match status" value="2"/>
</dbReference>
<feature type="transmembrane region" description="Helical" evidence="13">
    <location>
        <begin position="395"/>
        <end position="414"/>
    </location>
</feature>
<feature type="domain" description="Histidine kinase" evidence="14">
    <location>
        <begin position="443"/>
        <end position="660"/>
    </location>
</feature>
<evidence type="ECO:0000256" key="8">
    <source>
        <dbReference type="ARBA" id="ARBA00022777"/>
    </source>
</evidence>
<evidence type="ECO:0000256" key="2">
    <source>
        <dbReference type="ARBA" id="ARBA00004236"/>
    </source>
</evidence>
<keyword evidence="6" id="KW-0808">Transferase</keyword>
<dbReference type="PROSITE" id="PS50109">
    <property type="entry name" value="HIS_KIN"/>
    <property type="match status" value="2"/>
</dbReference>
<dbReference type="SMART" id="SM00388">
    <property type="entry name" value="HisKA"/>
    <property type="match status" value="1"/>
</dbReference>
<evidence type="ECO:0000256" key="1">
    <source>
        <dbReference type="ARBA" id="ARBA00000085"/>
    </source>
</evidence>
<dbReference type="GO" id="GO:0005524">
    <property type="term" value="F:ATP binding"/>
    <property type="evidence" value="ECO:0007669"/>
    <property type="project" value="UniProtKB-KW"/>
</dbReference>
<evidence type="ECO:0000313" key="16">
    <source>
        <dbReference type="EMBL" id="RED62996.1"/>
    </source>
</evidence>
<comment type="caution">
    <text evidence="16">The sequence shown here is derived from an EMBL/GenBank/DDBJ whole genome shotgun (WGS) entry which is preliminary data.</text>
</comment>
<dbReference type="InterPro" id="IPR008979">
    <property type="entry name" value="Galactose-bd-like_sf"/>
</dbReference>
<keyword evidence="4" id="KW-1003">Cell membrane</keyword>
<dbReference type="Gene3D" id="2.60.120.260">
    <property type="entry name" value="Galactose-binding domain-like"/>
    <property type="match status" value="1"/>
</dbReference>
<sequence>MRLFNSLQLAYRYLFFTILFLCALLAMRWAWLEWLPIDKSFRASDGVVDLRGVDLASTPFTLDGEWEWYPHRLLTGGQAAEAGQAQRIQVPGNWKSAMSSNEGNAYGYGTYRLRILVDPLEQPIALWIKNIQASSEVEINGAVLGGAGKVAASAGEYKPYNSSYRLSYSEKGSTEIELLIRSSNYDSPFSGGIMRSVRFGSERAVNSIYYYSLCFQLMIVVIMFLHALYIGIVYFYKRNDSLLLVTGLVFFLVGIAVFSGHDKTMLLWLPLNYTWLTKIRISVLLWQNICILLFYRMFAGYSPRSRGLRIYLVSIAILTAVVLVAPVSIANSVTDTQIFLAAYLISYIWIGWSAVVMFIRRQEDRDSRLLLLTCVCILFNLAWSIADSFSETMHVYYPLDLAVAVIFFSAYWFLRYLRNTDKISDLYEKLQISDKMKDRFLASTSHELRTPLHGIMNITGSIYAREKHKLEETSLREMELVGTVSRRMSRLLDDLLDIARLQEHQVVLRPEPVSVQAIVPGILAMLKHMAEGKPIRLEMRIDDSAPPVWADEKRFVQILYNLLHNALKYTEQGSVRVSLETGEGYAEIQVSDTGAGMDEETKARIFMPYVQGDYGIRDGRGIGLGLSICKQLVELHGSGLQLDSVQGQGSTFRFRLPLADEKAASPPTDEELSEREVAASQQAIAVIRYPEEKEYGTIGDSSLHLLSDREIRILAVDDEPINLKVLEGILSSEPYILQTVCSGQEALELLESDNWDLLIADVMMPGMSGYELTQRVRERYAVSELPVLLLTARSQPADIYTGFLAGANDYMTKPADAVELRYRIRALILLKQSIQDRLRIEAAYLQAQIHPHFLFNTLNSLMALSEIDTERMRALGDAFTSFLRISFDYLNTGETVDLEHELQLVEAYLYIEQERFGEKLKVIREVEPKLRVELPPLSIQPLVENAVKHGLLSRVEGGELRLRIVRSDHGILVEVKDNGIGMDPDRAARLLHSAQKEKVGGVGLANTHHRLTRLYGKGLSIDSRLCEGTTVSFVVPEK</sequence>
<evidence type="ECO:0000259" key="14">
    <source>
        <dbReference type="PROSITE" id="PS50109"/>
    </source>
</evidence>
<keyword evidence="5 12" id="KW-0597">Phosphoprotein</keyword>
<dbReference type="SUPFAM" id="SSF47384">
    <property type="entry name" value="Homodimeric domain of signal transducing histidine kinase"/>
    <property type="match status" value="1"/>
</dbReference>
<dbReference type="PANTHER" id="PTHR43547">
    <property type="entry name" value="TWO-COMPONENT HISTIDINE KINASE"/>
    <property type="match status" value="1"/>
</dbReference>
<evidence type="ECO:0000259" key="15">
    <source>
        <dbReference type="PROSITE" id="PS50110"/>
    </source>
</evidence>
<dbReference type="GO" id="GO:0005886">
    <property type="term" value="C:plasma membrane"/>
    <property type="evidence" value="ECO:0007669"/>
    <property type="project" value="UniProtKB-SubCell"/>
</dbReference>
<dbReference type="SUPFAM" id="SSF52172">
    <property type="entry name" value="CheY-like"/>
    <property type="match status" value="1"/>
</dbReference>
<accession>A0A3D9IPJ5</accession>
<dbReference type="PROSITE" id="PS50110">
    <property type="entry name" value="RESPONSE_REGULATORY"/>
    <property type="match status" value="1"/>
</dbReference>
<organism evidence="16 17">
    <name type="scientific">Cohnella phaseoli</name>
    <dbReference type="NCBI Taxonomy" id="456490"/>
    <lineage>
        <taxon>Bacteria</taxon>
        <taxon>Bacillati</taxon>
        <taxon>Bacillota</taxon>
        <taxon>Bacilli</taxon>
        <taxon>Bacillales</taxon>
        <taxon>Paenibacillaceae</taxon>
        <taxon>Cohnella</taxon>
    </lineage>
</organism>
<comment type="catalytic activity">
    <reaction evidence="1">
        <text>ATP + protein L-histidine = ADP + protein N-phospho-L-histidine.</text>
        <dbReference type="EC" id="2.7.13.3"/>
    </reaction>
</comment>
<dbReference type="InterPro" id="IPR036890">
    <property type="entry name" value="HATPase_C_sf"/>
</dbReference>
<feature type="domain" description="Response regulatory" evidence="15">
    <location>
        <begin position="712"/>
        <end position="828"/>
    </location>
</feature>
<evidence type="ECO:0000256" key="5">
    <source>
        <dbReference type="ARBA" id="ARBA00022553"/>
    </source>
</evidence>
<proteinExistence type="predicted"/>
<evidence type="ECO:0000256" key="13">
    <source>
        <dbReference type="SAM" id="Phobius"/>
    </source>
</evidence>
<evidence type="ECO:0000256" key="3">
    <source>
        <dbReference type="ARBA" id="ARBA00012438"/>
    </source>
</evidence>
<name>A0A3D9IPJ5_9BACL</name>
<feature type="transmembrane region" description="Helical" evidence="13">
    <location>
        <begin position="279"/>
        <end position="298"/>
    </location>
</feature>
<dbReference type="InterPro" id="IPR004358">
    <property type="entry name" value="Sig_transdc_His_kin-like_C"/>
</dbReference>
<evidence type="ECO:0000256" key="7">
    <source>
        <dbReference type="ARBA" id="ARBA00022741"/>
    </source>
</evidence>
<keyword evidence="9" id="KW-0067">ATP-binding</keyword>
<feature type="transmembrane region" description="Helical" evidence="13">
    <location>
        <begin position="369"/>
        <end position="389"/>
    </location>
</feature>
<dbReference type="InterPro" id="IPR001789">
    <property type="entry name" value="Sig_transdc_resp-reg_receiver"/>
</dbReference>
<keyword evidence="11 13" id="KW-0472">Membrane</keyword>
<feature type="transmembrane region" description="Helical" evidence="13">
    <location>
        <begin position="208"/>
        <end position="235"/>
    </location>
</feature>
<keyword evidence="10" id="KW-0902">Two-component regulatory system</keyword>
<dbReference type="RefSeq" id="WP_116063907.1">
    <property type="nucleotide sequence ID" value="NZ_QRDZ01000027.1"/>
</dbReference>
<dbReference type="Pfam" id="PF06580">
    <property type="entry name" value="His_kinase"/>
    <property type="match status" value="1"/>
</dbReference>
<dbReference type="Gene3D" id="3.30.565.10">
    <property type="entry name" value="Histidine kinase-like ATPase, C-terminal domain"/>
    <property type="match status" value="2"/>
</dbReference>
<dbReference type="FunFam" id="3.30.565.10:FF:000023">
    <property type="entry name" value="PAS domain-containing sensor histidine kinase"/>
    <property type="match status" value="1"/>
</dbReference>
<dbReference type="SUPFAM" id="SSF49785">
    <property type="entry name" value="Galactose-binding domain-like"/>
    <property type="match status" value="1"/>
</dbReference>
<feature type="domain" description="Histidine kinase" evidence="14">
    <location>
        <begin position="939"/>
        <end position="1038"/>
    </location>
</feature>
<evidence type="ECO:0000256" key="11">
    <source>
        <dbReference type="ARBA" id="ARBA00023136"/>
    </source>
</evidence>
<dbReference type="Proteomes" id="UP000256977">
    <property type="component" value="Unassembled WGS sequence"/>
</dbReference>
<dbReference type="CDD" id="cd00082">
    <property type="entry name" value="HisKA"/>
    <property type="match status" value="1"/>
</dbReference>
<dbReference type="Pfam" id="PF00512">
    <property type="entry name" value="HisKA"/>
    <property type="match status" value="1"/>
</dbReference>
<dbReference type="InterPro" id="IPR003594">
    <property type="entry name" value="HATPase_dom"/>
</dbReference>
<evidence type="ECO:0000256" key="4">
    <source>
        <dbReference type="ARBA" id="ARBA00022475"/>
    </source>
</evidence>
<dbReference type="EMBL" id="QRDZ01000027">
    <property type="protein sequence ID" value="RED62996.1"/>
    <property type="molecule type" value="Genomic_DNA"/>
</dbReference>
<dbReference type="Pfam" id="PF00072">
    <property type="entry name" value="Response_reg"/>
    <property type="match status" value="1"/>
</dbReference>
<dbReference type="Gene3D" id="3.40.50.2300">
    <property type="match status" value="1"/>
</dbReference>
<dbReference type="GO" id="GO:0000155">
    <property type="term" value="F:phosphorelay sensor kinase activity"/>
    <property type="evidence" value="ECO:0007669"/>
    <property type="project" value="InterPro"/>
</dbReference>
<keyword evidence="17" id="KW-1185">Reference proteome</keyword>
<dbReference type="OrthoDB" id="9809348at2"/>
<dbReference type="Gene3D" id="1.10.287.130">
    <property type="match status" value="1"/>
</dbReference>
<dbReference type="InterPro" id="IPR005467">
    <property type="entry name" value="His_kinase_dom"/>
</dbReference>
<dbReference type="InterPro" id="IPR036097">
    <property type="entry name" value="HisK_dim/P_sf"/>
</dbReference>
<dbReference type="EC" id="2.7.13.3" evidence="3"/>
<dbReference type="InterPro" id="IPR003661">
    <property type="entry name" value="HisK_dim/P_dom"/>
</dbReference>
<dbReference type="SMART" id="SM00448">
    <property type="entry name" value="REC"/>
    <property type="match status" value="1"/>
</dbReference>
<feature type="transmembrane region" description="Helical" evidence="13">
    <location>
        <begin position="336"/>
        <end position="357"/>
    </location>
</feature>
<dbReference type="SMART" id="SM00387">
    <property type="entry name" value="HATPase_c"/>
    <property type="match status" value="2"/>
</dbReference>